<evidence type="ECO:0000256" key="5">
    <source>
        <dbReference type="ARBA" id="ARBA00023136"/>
    </source>
</evidence>
<keyword evidence="9" id="KW-1185">Reference proteome</keyword>
<keyword evidence="2" id="KW-1003">Cell membrane</keyword>
<keyword evidence="3 6" id="KW-0812">Transmembrane</keyword>
<name>A0A1I6IT93_9FIRM</name>
<feature type="transmembrane region" description="Helical" evidence="6">
    <location>
        <begin position="235"/>
        <end position="257"/>
    </location>
</feature>
<dbReference type="EMBL" id="FOYZ01000003">
    <property type="protein sequence ID" value="SFR69943.1"/>
    <property type="molecule type" value="Genomic_DNA"/>
</dbReference>
<dbReference type="RefSeq" id="WP_092559743.1">
    <property type="nucleotide sequence ID" value="NZ_FOYZ01000003.1"/>
</dbReference>
<keyword evidence="4 6" id="KW-1133">Transmembrane helix</keyword>
<feature type="transmembrane region" description="Helical" evidence="6">
    <location>
        <begin position="269"/>
        <end position="291"/>
    </location>
</feature>
<dbReference type="GO" id="GO:0005886">
    <property type="term" value="C:plasma membrane"/>
    <property type="evidence" value="ECO:0007669"/>
    <property type="project" value="UniProtKB-SubCell"/>
</dbReference>
<evidence type="ECO:0000313" key="8">
    <source>
        <dbReference type="EMBL" id="SFR69943.1"/>
    </source>
</evidence>
<organism evidence="8 9">
    <name type="scientific">Anaeromicropila populeti</name>
    <dbReference type="NCBI Taxonomy" id="37658"/>
    <lineage>
        <taxon>Bacteria</taxon>
        <taxon>Bacillati</taxon>
        <taxon>Bacillota</taxon>
        <taxon>Clostridia</taxon>
        <taxon>Lachnospirales</taxon>
        <taxon>Lachnospiraceae</taxon>
        <taxon>Anaeromicropila</taxon>
    </lineage>
</organism>
<dbReference type="PANTHER" id="PTHR30294">
    <property type="entry name" value="MEMBRANE COMPONENT OF ABC TRANSPORTER YHHJ-RELATED"/>
    <property type="match status" value="1"/>
</dbReference>
<evidence type="ECO:0000256" key="6">
    <source>
        <dbReference type="SAM" id="Phobius"/>
    </source>
</evidence>
<dbReference type="GO" id="GO:0140359">
    <property type="term" value="F:ABC-type transporter activity"/>
    <property type="evidence" value="ECO:0007669"/>
    <property type="project" value="InterPro"/>
</dbReference>
<protein>
    <submittedName>
        <fullName evidence="8">ABC-2 type transport system permease protein</fullName>
    </submittedName>
</protein>
<keyword evidence="5 6" id="KW-0472">Membrane</keyword>
<dbReference type="Gene3D" id="3.40.1710.10">
    <property type="entry name" value="abc type-2 transporter like domain"/>
    <property type="match status" value="1"/>
</dbReference>
<evidence type="ECO:0000256" key="4">
    <source>
        <dbReference type="ARBA" id="ARBA00022989"/>
    </source>
</evidence>
<comment type="subcellular location">
    <subcellularLocation>
        <location evidence="1">Cell membrane</location>
        <topology evidence="1">Multi-pass membrane protein</topology>
    </subcellularLocation>
</comment>
<feature type="transmembrane region" description="Helical" evidence="6">
    <location>
        <begin position="303"/>
        <end position="321"/>
    </location>
</feature>
<sequence length="378" mass="41726">MNILNQIYYTVKRIFMEYKAVAIKLLSFILLILILGSAFTDAFEVSSLDEITVVCYNGDQGDSGKDFLDSMMKIDSIKELITFKEVSTFEEAEELVNNEEAEAVICIPDNFSEQVQTQDTANTIEVYQRKYSGISSTVIENVVESYVNGLNCAGVVYQLQGNLDGFDFTAESGLEEQPLTSSGKVPTSMGYYALAMLLMMMLYGAEYGCNGTAEESLGTLGDRVKLSPMKTYQQYIGKIIGLALVTFIQALVIIIFTKIVYDVDWGNNVPLLLAIIFSFSVVTTTLGAMLCILTGNESKAQSIITVLIIVFTFLAGGFVYADFSNVEHISLSYYAKSAILNMVYAGDLNVVYRNIGIMWGVTVVFIIISVFIAERKKA</sequence>
<gene>
    <name evidence="8" type="ORF">SAMN05661086_01159</name>
</gene>
<feature type="transmembrane region" description="Helical" evidence="6">
    <location>
        <begin position="189"/>
        <end position="205"/>
    </location>
</feature>
<evidence type="ECO:0000256" key="1">
    <source>
        <dbReference type="ARBA" id="ARBA00004651"/>
    </source>
</evidence>
<evidence type="ECO:0000256" key="3">
    <source>
        <dbReference type="ARBA" id="ARBA00022692"/>
    </source>
</evidence>
<dbReference type="Pfam" id="PF12698">
    <property type="entry name" value="ABC2_membrane_3"/>
    <property type="match status" value="1"/>
</dbReference>
<dbReference type="AlphaFoldDB" id="A0A1I6IT93"/>
<dbReference type="PANTHER" id="PTHR30294:SF48">
    <property type="entry name" value="LINEARMYCIN RESISTANCE PERMEASE PROTEIN LNRM"/>
    <property type="match status" value="1"/>
</dbReference>
<dbReference type="InterPro" id="IPR051449">
    <property type="entry name" value="ABC-2_transporter_component"/>
</dbReference>
<dbReference type="Proteomes" id="UP000199659">
    <property type="component" value="Unassembled WGS sequence"/>
</dbReference>
<reference evidence="8 9" key="1">
    <citation type="submission" date="2016-10" db="EMBL/GenBank/DDBJ databases">
        <authorList>
            <person name="de Groot N.N."/>
        </authorList>
    </citation>
    <scope>NUCLEOTIDE SEQUENCE [LARGE SCALE GENOMIC DNA]</scope>
    <source>
        <strain evidence="8 9">743A</strain>
    </source>
</reference>
<dbReference type="InterPro" id="IPR013525">
    <property type="entry name" value="ABC2_TM"/>
</dbReference>
<proteinExistence type="predicted"/>
<dbReference type="STRING" id="37658.SAMN05661086_01159"/>
<accession>A0A1I6IT93</accession>
<evidence type="ECO:0000256" key="2">
    <source>
        <dbReference type="ARBA" id="ARBA00022475"/>
    </source>
</evidence>
<evidence type="ECO:0000259" key="7">
    <source>
        <dbReference type="Pfam" id="PF12698"/>
    </source>
</evidence>
<feature type="transmembrane region" description="Helical" evidence="6">
    <location>
        <begin position="350"/>
        <end position="373"/>
    </location>
</feature>
<feature type="transmembrane region" description="Helical" evidence="6">
    <location>
        <begin position="21"/>
        <end position="39"/>
    </location>
</feature>
<feature type="domain" description="ABC-2 type transporter transmembrane" evidence="7">
    <location>
        <begin position="25"/>
        <end position="370"/>
    </location>
</feature>
<dbReference type="OrthoDB" id="1864035at2"/>
<evidence type="ECO:0000313" key="9">
    <source>
        <dbReference type="Proteomes" id="UP000199659"/>
    </source>
</evidence>